<reference evidence="4" key="1">
    <citation type="submission" date="2016-10" db="EMBL/GenBank/DDBJ databases">
        <authorList>
            <person name="Varghese N."/>
            <person name="Submissions S."/>
        </authorList>
    </citation>
    <scope>NUCLEOTIDE SEQUENCE [LARGE SCALE GENOMIC DNA]</scope>
    <source>
        <strain evidence="4">DSM 45722</strain>
    </source>
</reference>
<keyword evidence="4" id="KW-1185">Reference proteome</keyword>
<keyword evidence="2" id="KW-1133">Transmembrane helix</keyword>
<evidence type="ECO:0000313" key="4">
    <source>
        <dbReference type="Proteomes" id="UP000198981"/>
    </source>
</evidence>
<accession>A0A1G4YHW4</accession>
<feature type="region of interest" description="Disordered" evidence="1">
    <location>
        <begin position="31"/>
        <end position="50"/>
    </location>
</feature>
<gene>
    <name evidence="3" type="ORF">SAMN03159343_2910</name>
</gene>
<feature type="transmembrane region" description="Helical" evidence="2">
    <location>
        <begin position="6"/>
        <end position="23"/>
    </location>
</feature>
<proteinExistence type="predicted"/>
<dbReference type="Proteomes" id="UP000198981">
    <property type="component" value="Unassembled WGS sequence"/>
</dbReference>
<dbReference type="AlphaFoldDB" id="A0A1G4YHW4"/>
<dbReference type="RefSeq" id="WP_092805456.1">
    <property type="nucleotide sequence ID" value="NZ_FMUH01000004.1"/>
</dbReference>
<feature type="region of interest" description="Disordered" evidence="1">
    <location>
        <begin position="55"/>
        <end position="80"/>
    </location>
</feature>
<evidence type="ECO:0000256" key="1">
    <source>
        <dbReference type="SAM" id="MobiDB-lite"/>
    </source>
</evidence>
<dbReference type="EMBL" id="FMUH01000004">
    <property type="protein sequence ID" value="SCX53066.1"/>
    <property type="molecule type" value="Genomic_DNA"/>
</dbReference>
<name>A0A1G4YHW4_9ACTN</name>
<protein>
    <submittedName>
        <fullName evidence="3">Uncharacterized protein</fullName>
    </submittedName>
</protein>
<keyword evidence="2" id="KW-0812">Transmembrane</keyword>
<keyword evidence="2" id="KW-0472">Membrane</keyword>
<organism evidence="3 4">
    <name type="scientific">Klenkia marina</name>
    <dbReference type="NCBI Taxonomy" id="1960309"/>
    <lineage>
        <taxon>Bacteria</taxon>
        <taxon>Bacillati</taxon>
        <taxon>Actinomycetota</taxon>
        <taxon>Actinomycetes</taxon>
        <taxon>Geodermatophilales</taxon>
        <taxon>Geodermatophilaceae</taxon>
        <taxon>Klenkia</taxon>
    </lineage>
</organism>
<evidence type="ECO:0000256" key="2">
    <source>
        <dbReference type="SAM" id="Phobius"/>
    </source>
</evidence>
<dbReference type="STRING" id="1960309.SAMN03159343_2910"/>
<evidence type="ECO:0000313" key="3">
    <source>
        <dbReference type="EMBL" id="SCX53066.1"/>
    </source>
</evidence>
<sequence length="80" mass="8852">MTVLVWTAIGLLVGGLLLVAWWFDRDARRRGATPLSGATMGADASSRRWEVRRRESQQLLGGATPRGQDAHHGTWRRPGT</sequence>